<feature type="binding site" evidence="8">
    <location>
        <position position="369"/>
    </location>
    <ligand>
        <name>Fe cation</name>
        <dbReference type="ChEBI" id="CHEBI:24875"/>
    </ligand>
</feature>
<dbReference type="Pfam" id="PF00351">
    <property type="entry name" value="Biopterin_H"/>
    <property type="match status" value="1"/>
</dbReference>
<evidence type="ECO:0000313" key="12">
    <source>
        <dbReference type="EMBL" id="ETV85294.1"/>
    </source>
</evidence>
<accession>W4H207</accession>
<dbReference type="InterPro" id="IPR019773">
    <property type="entry name" value="Tyrosine_3-monooxygenase-like"/>
</dbReference>
<evidence type="ECO:0000256" key="2">
    <source>
        <dbReference type="ARBA" id="ARBA00009712"/>
    </source>
</evidence>
<dbReference type="RefSeq" id="XP_009825312.1">
    <property type="nucleotide sequence ID" value="XM_009827010.1"/>
</dbReference>
<dbReference type="SUPFAM" id="SSF56534">
    <property type="entry name" value="Aromatic aminoacid monoxygenases, catalytic and oligomerization domains"/>
    <property type="match status" value="1"/>
</dbReference>
<evidence type="ECO:0000256" key="3">
    <source>
        <dbReference type="ARBA" id="ARBA00011995"/>
    </source>
</evidence>
<keyword evidence="4 8" id="KW-0479">Metal-binding</keyword>
<comment type="similarity">
    <text evidence="2">Belongs to the biopterin-dependent aromatic amino acid hydroxylase family.</text>
</comment>
<reference evidence="12" key="1">
    <citation type="submission" date="2013-12" db="EMBL/GenBank/DDBJ databases">
        <title>The Genome Sequence of Aphanomyces astaci APO3.</title>
        <authorList>
            <consortium name="The Broad Institute Genomics Platform"/>
            <person name="Russ C."/>
            <person name="Tyler B."/>
            <person name="van West P."/>
            <person name="Dieguez-Uribeondo J."/>
            <person name="Young S.K."/>
            <person name="Zeng Q."/>
            <person name="Gargeya S."/>
            <person name="Fitzgerald M."/>
            <person name="Abouelleil A."/>
            <person name="Alvarado L."/>
            <person name="Chapman S.B."/>
            <person name="Gainer-Dewar J."/>
            <person name="Goldberg J."/>
            <person name="Griggs A."/>
            <person name="Gujja S."/>
            <person name="Hansen M."/>
            <person name="Howarth C."/>
            <person name="Imamovic A."/>
            <person name="Ireland A."/>
            <person name="Larimer J."/>
            <person name="McCowan C."/>
            <person name="Murphy C."/>
            <person name="Pearson M."/>
            <person name="Poon T.W."/>
            <person name="Priest M."/>
            <person name="Roberts A."/>
            <person name="Saif S."/>
            <person name="Shea T."/>
            <person name="Sykes S."/>
            <person name="Wortman J."/>
            <person name="Nusbaum C."/>
            <person name="Birren B."/>
        </authorList>
    </citation>
    <scope>NUCLEOTIDE SEQUENCE [LARGE SCALE GENOMIC DNA]</scope>
    <source>
        <strain evidence="12">APO3</strain>
    </source>
</reference>
<proteinExistence type="inferred from homology"/>
<gene>
    <name evidence="12" type="ORF">H257_03087</name>
</gene>
<dbReference type="PRINTS" id="PR00372">
    <property type="entry name" value="FYWHYDRXLASE"/>
</dbReference>
<evidence type="ECO:0000256" key="5">
    <source>
        <dbReference type="ARBA" id="ARBA00023002"/>
    </source>
</evidence>
<dbReference type="InterPro" id="IPR045865">
    <property type="entry name" value="ACT-like_dom_sf"/>
</dbReference>
<dbReference type="CDD" id="cd04905">
    <property type="entry name" value="ACT_CM-PDT"/>
    <property type="match status" value="1"/>
</dbReference>
<dbReference type="PANTHER" id="PTHR11473">
    <property type="entry name" value="AROMATIC AMINO ACID HYDROXYLASE"/>
    <property type="match status" value="1"/>
</dbReference>
<evidence type="ECO:0000256" key="6">
    <source>
        <dbReference type="ARBA" id="ARBA00023004"/>
    </source>
</evidence>
<evidence type="ECO:0000256" key="7">
    <source>
        <dbReference type="ARBA" id="ARBA00023033"/>
    </source>
</evidence>
<sequence length="483" mass="54613">MAFRTTTSRLAAGVLSSSRSHAFRQTARLTTASLPSIARSTLARSFGPSTHKKSLSPAAQFVRAYSQTAVVRGLDKPKTSLLLETNDGPGSLQDVLKFFWKHDVNMVRIESRPTKGPAPDYAFYIDFDGRPGETAVDDLLDDLKRHCKQILVLNDKKVPWFPRRINDLDLTVKTLDAGEELQSDHPGFSDPVYRARRDQLTEIAVNFRQGQTIPRIEYTENEIKTWGVVYDRMEDMWAKYACDEFKYILPLLESNCGYGRDNIPQAQDISDFLKECTGFTLRPVAGLLSARDFLNGLAFRVFFSTQYLRHHSVPLYTPEPDICHELMGHAPMFADPDFADFSHEIGLASLGASDEEIERLATCYWFSVEFGVCMQNGEKKAYGAGLLSSFGELEYACSPTRPAGGEAAFPEYRPWNPVDAAKQKYPITTYQPVYYVADSLADAKARMREFTEDMKKPFYARYNPYQQTISVDRAVSVQSKQLY</sequence>
<dbReference type="PROSITE" id="PS51671">
    <property type="entry name" value="ACT"/>
    <property type="match status" value="1"/>
</dbReference>
<feature type="domain" description="ACT" evidence="11">
    <location>
        <begin position="80"/>
        <end position="163"/>
    </location>
</feature>
<feature type="domain" description="Biopterin-dependent aromatic amino acid hydroxylase family profile" evidence="10">
    <location>
        <begin position="146"/>
        <end position="483"/>
    </location>
</feature>
<feature type="binding site" evidence="8">
    <location>
        <position position="324"/>
    </location>
    <ligand>
        <name>Fe cation</name>
        <dbReference type="ChEBI" id="CHEBI:24875"/>
    </ligand>
</feature>
<dbReference type="SUPFAM" id="SSF55021">
    <property type="entry name" value="ACT-like"/>
    <property type="match status" value="1"/>
</dbReference>
<evidence type="ECO:0000256" key="9">
    <source>
        <dbReference type="PIRSR" id="PIRSR601273-2"/>
    </source>
</evidence>
<evidence type="ECO:0000256" key="8">
    <source>
        <dbReference type="PIRSR" id="PIRSR000336-1"/>
    </source>
</evidence>
<name>W4H207_APHAT</name>
<evidence type="ECO:0000256" key="4">
    <source>
        <dbReference type="ARBA" id="ARBA00022723"/>
    </source>
</evidence>
<dbReference type="OrthoDB" id="983542at2759"/>
<dbReference type="EC" id="1.14.16.1" evidence="3"/>
<evidence type="ECO:0000259" key="11">
    <source>
        <dbReference type="PROSITE" id="PS51671"/>
    </source>
</evidence>
<dbReference type="InterPro" id="IPR036329">
    <property type="entry name" value="Aro-AA_hydroxylase_C_sf"/>
</dbReference>
<dbReference type="Gene3D" id="3.30.70.260">
    <property type="match status" value="1"/>
</dbReference>
<feature type="binding site" evidence="8">
    <location>
        <position position="329"/>
    </location>
    <ligand>
        <name>Fe cation</name>
        <dbReference type="ChEBI" id="CHEBI:24875"/>
    </ligand>
</feature>
<dbReference type="GeneID" id="20805083"/>
<dbReference type="AlphaFoldDB" id="W4H207"/>
<dbReference type="PROSITE" id="PS51410">
    <property type="entry name" value="BH4_AAA_HYDROXYL_2"/>
    <property type="match status" value="1"/>
</dbReference>
<dbReference type="VEuPathDB" id="FungiDB:H257_03087"/>
<dbReference type="PANTHER" id="PTHR11473:SF24">
    <property type="entry name" value="PHENYLALANINE-4-HYDROXYLASE"/>
    <property type="match status" value="1"/>
</dbReference>
<comment type="cofactor">
    <cofactor evidence="1 9">
        <name>Fe(2+)</name>
        <dbReference type="ChEBI" id="CHEBI:29033"/>
    </cofactor>
</comment>
<dbReference type="GO" id="GO:0005506">
    <property type="term" value="F:iron ion binding"/>
    <property type="evidence" value="ECO:0007669"/>
    <property type="project" value="InterPro"/>
</dbReference>
<dbReference type="InterPro" id="IPR019774">
    <property type="entry name" value="Aromatic-AA_hydroxylase_C"/>
</dbReference>
<protein>
    <recommendedName>
        <fullName evidence="3">phenylalanine 4-monooxygenase</fullName>
        <ecNumber evidence="3">1.14.16.1</ecNumber>
    </recommendedName>
</protein>
<dbReference type="PIRSF" id="PIRSF000336">
    <property type="entry name" value="TH"/>
    <property type="match status" value="1"/>
</dbReference>
<keyword evidence="7" id="KW-0503">Monooxygenase</keyword>
<dbReference type="InterPro" id="IPR001273">
    <property type="entry name" value="ArAA_hydroxylase"/>
</dbReference>
<evidence type="ECO:0000256" key="1">
    <source>
        <dbReference type="ARBA" id="ARBA00001954"/>
    </source>
</evidence>
<dbReference type="InterPro" id="IPR002912">
    <property type="entry name" value="ACT_dom"/>
</dbReference>
<dbReference type="EMBL" id="KI913118">
    <property type="protein sequence ID" value="ETV85294.1"/>
    <property type="molecule type" value="Genomic_DNA"/>
</dbReference>
<dbReference type="STRING" id="112090.W4H207"/>
<dbReference type="Gene3D" id="1.10.800.10">
    <property type="entry name" value="Aromatic amino acid hydroxylase"/>
    <property type="match status" value="1"/>
</dbReference>
<dbReference type="GO" id="GO:0004505">
    <property type="term" value="F:phenylalanine 4-monooxygenase activity"/>
    <property type="evidence" value="ECO:0007669"/>
    <property type="project" value="UniProtKB-EC"/>
</dbReference>
<evidence type="ECO:0000259" key="10">
    <source>
        <dbReference type="PROSITE" id="PS51410"/>
    </source>
</evidence>
<keyword evidence="5" id="KW-0560">Oxidoreductase</keyword>
<organism evidence="12">
    <name type="scientific">Aphanomyces astaci</name>
    <name type="common">Crayfish plague agent</name>
    <dbReference type="NCBI Taxonomy" id="112090"/>
    <lineage>
        <taxon>Eukaryota</taxon>
        <taxon>Sar</taxon>
        <taxon>Stramenopiles</taxon>
        <taxon>Oomycota</taxon>
        <taxon>Saprolegniomycetes</taxon>
        <taxon>Saprolegniales</taxon>
        <taxon>Verrucalvaceae</taxon>
        <taxon>Aphanomyces</taxon>
    </lineage>
</organism>
<dbReference type="InterPro" id="IPR036951">
    <property type="entry name" value="ArAA_hydroxylase_sf"/>
</dbReference>
<keyword evidence="6 8" id="KW-0408">Iron</keyword>